<feature type="compositionally biased region" description="Basic and acidic residues" evidence="1">
    <location>
        <begin position="40"/>
        <end position="54"/>
    </location>
</feature>
<sequence>MLSRAVSGCPARVLNYPPLMHRYVSEHKVQARTLTKHRDNGCDWRRTEGREVTRRGQGYEGR</sequence>
<name>A0A5B7EJR4_PORTR</name>
<feature type="region of interest" description="Disordered" evidence="1">
    <location>
        <begin position="40"/>
        <end position="62"/>
    </location>
</feature>
<protein>
    <submittedName>
        <fullName evidence="2">Uncharacterized protein</fullName>
    </submittedName>
</protein>
<dbReference type="AlphaFoldDB" id="A0A5B7EJR4"/>
<dbReference type="Proteomes" id="UP000324222">
    <property type="component" value="Unassembled WGS sequence"/>
</dbReference>
<dbReference type="EMBL" id="VSRR010002861">
    <property type="protein sequence ID" value="MPC33568.1"/>
    <property type="molecule type" value="Genomic_DNA"/>
</dbReference>
<accession>A0A5B7EJR4</accession>
<evidence type="ECO:0000313" key="3">
    <source>
        <dbReference type="Proteomes" id="UP000324222"/>
    </source>
</evidence>
<comment type="caution">
    <text evidence="2">The sequence shown here is derived from an EMBL/GenBank/DDBJ whole genome shotgun (WGS) entry which is preliminary data.</text>
</comment>
<evidence type="ECO:0000313" key="2">
    <source>
        <dbReference type="EMBL" id="MPC33568.1"/>
    </source>
</evidence>
<reference evidence="2 3" key="1">
    <citation type="submission" date="2019-05" db="EMBL/GenBank/DDBJ databases">
        <title>Another draft genome of Portunus trituberculatus and its Hox gene families provides insights of decapod evolution.</title>
        <authorList>
            <person name="Jeong J.-H."/>
            <person name="Song I."/>
            <person name="Kim S."/>
            <person name="Choi T."/>
            <person name="Kim D."/>
            <person name="Ryu S."/>
            <person name="Kim W."/>
        </authorList>
    </citation>
    <scope>NUCLEOTIDE SEQUENCE [LARGE SCALE GENOMIC DNA]</scope>
    <source>
        <tissue evidence="2">Muscle</tissue>
    </source>
</reference>
<keyword evidence="3" id="KW-1185">Reference proteome</keyword>
<proteinExistence type="predicted"/>
<organism evidence="2 3">
    <name type="scientific">Portunus trituberculatus</name>
    <name type="common">Swimming crab</name>
    <name type="synonym">Neptunus trituberculatus</name>
    <dbReference type="NCBI Taxonomy" id="210409"/>
    <lineage>
        <taxon>Eukaryota</taxon>
        <taxon>Metazoa</taxon>
        <taxon>Ecdysozoa</taxon>
        <taxon>Arthropoda</taxon>
        <taxon>Crustacea</taxon>
        <taxon>Multicrustacea</taxon>
        <taxon>Malacostraca</taxon>
        <taxon>Eumalacostraca</taxon>
        <taxon>Eucarida</taxon>
        <taxon>Decapoda</taxon>
        <taxon>Pleocyemata</taxon>
        <taxon>Brachyura</taxon>
        <taxon>Eubrachyura</taxon>
        <taxon>Portunoidea</taxon>
        <taxon>Portunidae</taxon>
        <taxon>Portuninae</taxon>
        <taxon>Portunus</taxon>
    </lineage>
</organism>
<evidence type="ECO:0000256" key="1">
    <source>
        <dbReference type="SAM" id="MobiDB-lite"/>
    </source>
</evidence>
<gene>
    <name evidence="2" type="ORF">E2C01_026923</name>
</gene>